<proteinExistence type="predicted"/>
<dbReference type="SMART" id="SM00710">
    <property type="entry name" value="PbH1"/>
    <property type="match status" value="5"/>
</dbReference>
<dbReference type="InterPro" id="IPR039448">
    <property type="entry name" value="Beta_helix"/>
</dbReference>
<dbReference type="PATRIC" id="fig|55758.3.peg.1736"/>
<gene>
    <name evidence="2" type="ORF">MBFIL_15360</name>
</gene>
<keyword evidence="3" id="KW-1185">Reference proteome</keyword>
<dbReference type="EMBL" id="LWMT01000257">
    <property type="protein sequence ID" value="KZX11065.1"/>
    <property type="molecule type" value="Genomic_DNA"/>
</dbReference>
<evidence type="ECO:0000313" key="3">
    <source>
        <dbReference type="Proteomes" id="UP000077066"/>
    </source>
</evidence>
<dbReference type="STRING" id="55758.MBFIL_15360"/>
<dbReference type="SUPFAM" id="SSF51126">
    <property type="entry name" value="Pectin lyase-like"/>
    <property type="match status" value="1"/>
</dbReference>
<protein>
    <recommendedName>
        <fullName evidence="1">Right handed beta helix domain-containing protein</fullName>
    </recommendedName>
</protein>
<dbReference type="AlphaFoldDB" id="A0A162FCN4"/>
<dbReference type="RefSeq" id="WP_066973312.1">
    <property type="nucleotide sequence ID" value="NZ_LWMT01000257.1"/>
</dbReference>
<dbReference type="InterPro" id="IPR011050">
    <property type="entry name" value="Pectin_lyase_fold/virulence"/>
</dbReference>
<dbReference type="InterPro" id="IPR012334">
    <property type="entry name" value="Pectin_lyas_fold"/>
</dbReference>
<dbReference type="Proteomes" id="UP000077066">
    <property type="component" value="Unassembled WGS sequence"/>
</dbReference>
<evidence type="ECO:0000259" key="1">
    <source>
        <dbReference type="Pfam" id="PF13229"/>
    </source>
</evidence>
<reference evidence="2 3" key="1">
    <citation type="submission" date="2016-04" db="EMBL/GenBank/DDBJ databases">
        <title>Genome sequence of Methanobrevibacter filiformis DSM 11501.</title>
        <authorList>
            <person name="Poehlein A."/>
            <person name="Seedorf H."/>
            <person name="Daniel R."/>
        </authorList>
    </citation>
    <scope>NUCLEOTIDE SEQUENCE [LARGE SCALE GENOMIC DNA]</scope>
    <source>
        <strain evidence="2 3">DSM 11501</strain>
    </source>
</reference>
<dbReference type="InterPro" id="IPR006626">
    <property type="entry name" value="PbH1"/>
</dbReference>
<evidence type="ECO:0000313" key="2">
    <source>
        <dbReference type="EMBL" id="KZX11065.1"/>
    </source>
</evidence>
<sequence length="233" mass="24971">MNKISNKLIVILAFFLLISFSLSSVSATTCFVNETMDSEEINNWIDNMVDITSLHFKNTGSGVYNGIVLNIIKAINVTCDANVSLVATDEDDGYAFSVSANSVNITGFKISGYINGIIADGINNFQIISNTLIDNEFGVSISDSNNVKIDNNTITGSGSNGVSIDSSNNLNLTSNAINNGESNGISISDSGNVNIAKNTIFDNEDNAIAIDSSNNTNVDNIVRYLFFDNIYIV</sequence>
<accession>A0A162FCN4</accession>
<feature type="domain" description="Right handed beta helix" evidence="1">
    <location>
        <begin position="99"/>
        <end position="221"/>
    </location>
</feature>
<comment type="caution">
    <text evidence="2">The sequence shown here is derived from an EMBL/GenBank/DDBJ whole genome shotgun (WGS) entry which is preliminary data.</text>
</comment>
<dbReference type="Pfam" id="PF13229">
    <property type="entry name" value="Beta_helix"/>
    <property type="match status" value="1"/>
</dbReference>
<dbReference type="Gene3D" id="2.160.20.10">
    <property type="entry name" value="Single-stranded right-handed beta-helix, Pectin lyase-like"/>
    <property type="match status" value="1"/>
</dbReference>
<organism evidence="2 3">
    <name type="scientific">Methanobrevibacter filiformis</name>
    <dbReference type="NCBI Taxonomy" id="55758"/>
    <lineage>
        <taxon>Archaea</taxon>
        <taxon>Methanobacteriati</taxon>
        <taxon>Methanobacteriota</taxon>
        <taxon>Methanomada group</taxon>
        <taxon>Methanobacteria</taxon>
        <taxon>Methanobacteriales</taxon>
        <taxon>Methanobacteriaceae</taxon>
        <taxon>Methanobrevibacter</taxon>
    </lineage>
</organism>
<dbReference type="OrthoDB" id="387696at2157"/>
<name>A0A162FCN4_9EURY</name>